<keyword evidence="5" id="KW-0067">ATP-binding</keyword>
<dbReference type="GO" id="GO:0005524">
    <property type="term" value="F:ATP binding"/>
    <property type="evidence" value="ECO:0007669"/>
    <property type="project" value="UniProtKB-KW"/>
</dbReference>
<dbReference type="GO" id="GO:0004674">
    <property type="term" value="F:protein serine/threonine kinase activity"/>
    <property type="evidence" value="ECO:0007669"/>
    <property type="project" value="UniProtKB-KW"/>
</dbReference>
<dbReference type="PROSITE" id="PS00108">
    <property type="entry name" value="PROTEIN_KINASE_ST"/>
    <property type="match status" value="1"/>
</dbReference>
<dbReference type="InterPro" id="IPR000719">
    <property type="entry name" value="Prot_kinase_dom"/>
</dbReference>
<dbReference type="GO" id="GO:0010506">
    <property type="term" value="P:regulation of autophagy"/>
    <property type="evidence" value="ECO:0007669"/>
    <property type="project" value="InterPro"/>
</dbReference>
<evidence type="ECO:0000256" key="4">
    <source>
        <dbReference type="ARBA" id="ARBA00022777"/>
    </source>
</evidence>
<protein>
    <recommendedName>
        <fullName evidence="6">Protein kinase domain-containing protein</fullName>
    </recommendedName>
</protein>
<evidence type="ECO:0000313" key="7">
    <source>
        <dbReference type="EMBL" id="GAJ06462.1"/>
    </source>
</evidence>
<accession>X1USA3</accession>
<dbReference type="Gene3D" id="1.10.510.10">
    <property type="entry name" value="Transferase(Phosphotransferase) domain 1"/>
    <property type="match status" value="1"/>
</dbReference>
<dbReference type="FunFam" id="1.10.510.10:FF:000021">
    <property type="entry name" value="Serine/threonine protein kinase"/>
    <property type="match status" value="1"/>
</dbReference>
<dbReference type="InterPro" id="IPR011009">
    <property type="entry name" value="Kinase-like_dom_sf"/>
</dbReference>
<proteinExistence type="predicted"/>
<keyword evidence="4" id="KW-0418">Kinase</keyword>
<dbReference type="PANTHER" id="PTHR24348">
    <property type="entry name" value="SERINE/THREONINE-PROTEIN KINASE UNC-51-RELATED"/>
    <property type="match status" value="1"/>
</dbReference>
<dbReference type="Pfam" id="PF00069">
    <property type="entry name" value="Pkinase"/>
    <property type="match status" value="1"/>
</dbReference>
<name>X1USA3_9ZZZZ</name>
<dbReference type="SUPFAM" id="SSF56112">
    <property type="entry name" value="Protein kinase-like (PK-like)"/>
    <property type="match status" value="1"/>
</dbReference>
<dbReference type="PROSITE" id="PS50011">
    <property type="entry name" value="PROTEIN_KINASE_DOM"/>
    <property type="match status" value="1"/>
</dbReference>
<dbReference type="SMART" id="SM00220">
    <property type="entry name" value="S_TKc"/>
    <property type="match status" value="1"/>
</dbReference>
<comment type="caution">
    <text evidence="7">The sequence shown here is derived from an EMBL/GenBank/DDBJ whole genome shotgun (WGS) entry which is preliminary data.</text>
</comment>
<dbReference type="InterPro" id="IPR045269">
    <property type="entry name" value="Atg1-like"/>
</dbReference>
<feature type="domain" description="Protein kinase" evidence="6">
    <location>
        <begin position="1"/>
        <end position="232"/>
    </location>
</feature>
<dbReference type="EMBL" id="BARW01029161">
    <property type="protein sequence ID" value="GAJ06462.1"/>
    <property type="molecule type" value="Genomic_DNA"/>
</dbReference>
<dbReference type="GO" id="GO:0005737">
    <property type="term" value="C:cytoplasm"/>
    <property type="evidence" value="ECO:0007669"/>
    <property type="project" value="TreeGrafter"/>
</dbReference>
<dbReference type="Gene3D" id="3.30.200.20">
    <property type="entry name" value="Phosphorylase Kinase, domain 1"/>
    <property type="match status" value="1"/>
</dbReference>
<sequence length="232" mass="25969">MGKVYRVLDKKLKEEITLKLIKPEIASDKKTVERFSNELKIARKIGHKNVARMFDLNEEQGTHYITMEYVRGEDLKKLIRKIGQLSAGQAIPIAKQICEGLGEAQRLGVVHRDLKPQNVMVDEDGNARIMDFGIARSLESKGITGAGVMIGTPEYMSPEQVEGKEAGQSSDIYSLGVILYEMVTGRVPFEGDTPFTIGVKHKSERPKDPKELNAQIPEDLSNVIMRCLEKDK</sequence>
<evidence type="ECO:0000259" key="6">
    <source>
        <dbReference type="PROSITE" id="PS50011"/>
    </source>
</evidence>
<keyword evidence="1" id="KW-0723">Serine/threonine-protein kinase</keyword>
<feature type="non-terminal residue" evidence="7">
    <location>
        <position position="232"/>
    </location>
</feature>
<keyword evidence="2" id="KW-0808">Transferase</keyword>
<gene>
    <name evidence="7" type="ORF">S12H4_46931</name>
</gene>
<keyword evidence="3" id="KW-0547">Nucleotide-binding</keyword>
<reference evidence="7" key="1">
    <citation type="journal article" date="2014" name="Front. Microbiol.">
        <title>High frequency of phylogenetically diverse reductive dehalogenase-homologous genes in deep subseafloor sedimentary metagenomes.</title>
        <authorList>
            <person name="Kawai M."/>
            <person name="Futagami T."/>
            <person name="Toyoda A."/>
            <person name="Takaki Y."/>
            <person name="Nishi S."/>
            <person name="Hori S."/>
            <person name="Arai W."/>
            <person name="Tsubouchi T."/>
            <person name="Morono Y."/>
            <person name="Uchiyama I."/>
            <person name="Ito T."/>
            <person name="Fujiyama A."/>
            <person name="Inagaki F."/>
            <person name="Takami H."/>
        </authorList>
    </citation>
    <scope>NUCLEOTIDE SEQUENCE</scope>
    <source>
        <strain evidence="7">Expedition CK06-06</strain>
    </source>
</reference>
<dbReference type="AlphaFoldDB" id="X1USA3"/>
<dbReference type="InterPro" id="IPR008271">
    <property type="entry name" value="Ser/Thr_kinase_AS"/>
</dbReference>
<dbReference type="PIRSF" id="PIRSF000654">
    <property type="entry name" value="Integrin-linked_kinase"/>
    <property type="match status" value="1"/>
</dbReference>
<dbReference type="CDD" id="cd14014">
    <property type="entry name" value="STKc_PknB_like"/>
    <property type="match status" value="1"/>
</dbReference>
<evidence type="ECO:0000256" key="1">
    <source>
        <dbReference type="ARBA" id="ARBA00022527"/>
    </source>
</evidence>
<evidence type="ECO:0000256" key="3">
    <source>
        <dbReference type="ARBA" id="ARBA00022741"/>
    </source>
</evidence>
<evidence type="ECO:0000256" key="2">
    <source>
        <dbReference type="ARBA" id="ARBA00022679"/>
    </source>
</evidence>
<evidence type="ECO:0000256" key="5">
    <source>
        <dbReference type="ARBA" id="ARBA00022840"/>
    </source>
</evidence>
<organism evidence="7">
    <name type="scientific">marine sediment metagenome</name>
    <dbReference type="NCBI Taxonomy" id="412755"/>
    <lineage>
        <taxon>unclassified sequences</taxon>
        <taxon>metagenomes</taxon>
        <taxon>ecological metagenomes</taxon>
    </lineage>
</organism>